<reference evidence="3" key="1">
    <citation type="journal article" date="2019" name="Int. J. Syst. Evol. Microbiol.">
        <title>The Global Catalogue of Microorganisms (GCM) 10K type strain sequencing project: providing services to taxonomists for standard genome sequencing and annotation.</title>
        <authorList>
            <consortium name="The Broad Institute Genomics Platform"/>
            <consortium name="The Broad Institute Genome Sequencing Center for Infectious Disease"/>
            <person name="Wu L."/>
            <person name="Ma J."/>
        </authorList>
    </citation>
    <scope>NUCLEOTIDE SEQUENCE [LARGE SCALE GENOMIC DNA]</scope>
    <source>
        <strain evidence="3">CGMCC 1.12966</strain>
    </source>
</reference>
<accession>A0ABQ3HZJ9</accession>
<keyword evidence="3" id="KW-1185">Reference proteome</keyword>
<sequence>MKFGLFTYKNRNNSFNVGDHIQSLAAKQYLPQVDKLIERDSLSLLKLEDKIAVIMNGWFTHHPENWPPVPNIVPLFVSFHLNSAHAAKVLNKEENVKYFKKHSPIGCRDTGTVKFLKERGIDAFYSSCLTTTLDKKYKSNERGEDIYMVDVLYKDDMFSQYKASPRRILSDIKSGRILKLFKRGRQIKNIFPKSILAKAQYITHSYRNDDYNEAERFALAEDLLKKYARAKLVITSRIHCALPCLAMGTPVLFITGGGLFNKSEMSRLQGIIEHLNVVSTEPLVLDKSIATVARTLDPKTIDWDNITNPSSHTSYAEKLKSTCETFITNLR</sequence>
<feature type="domain" description="Polysaccharide pyruvyl transferase" evidence="1">
    <location>
        <begin position="16"/>
        <end position="255"/>
    </location>
</feature>
<organism evidence="2 3">
    <name type="scientific">Sphingobacterium griseoflavum</name>
    <dbReference type="NCBI Taxonomy" id="1474952"/>
    <lineage>
        <taxon>Bacteria</taxon>
        <taxon>Pseudomonadati</taxon>
        <taxon>Bacteroidota</taxon>
        <taxon>Sphingobacteriia</taxon>
        <taxon>Sphingobacteriales</taxon>
        <taxon>Sphingobacteriaceae</taxon>
        <taxon>Sphingobacterium</taxon>
    </lineage>
</organism>
<dbReference type="Pfam" id="PF04230">
    <property type="entry name" value="PS_pyruv_trans"/>
    <property type="match status" value="1"/>
</dbReference>
<name>A0ABQ3HZJ9_9SPHI</name>
<evidence type="ECO:0000313" key="2">
    <source>
        <dbReference type="EMBL" id="GHE38915.1"/>
    </source>
</evidence>
<dbReference type="InterPro" id="IPR007345">
    <property type="entry name" value="Polysacch_pyruvyl_Trfase"/>
</dbReference>
<evidence type="ECO:0000313" key="3">
    <source>
        <dbReference type="Proteomes" id="UP000620550"/>
    </source>
</evidence>
<dbReference type="RefSeq" id="WP_189626776.1">
    <property type="nucleotide sequence ID" value="NZ_BNAF01000008.1"/>
</dbReference>
<evidence type="ECO:0000259" key="1">
    <source>
        <dbReference type="Pfam" id="PF04230"/>
    </source>
</evidence>
<dbReference type="Proteomes" id="UP000620550">
    <property type="component" value="Unassembled WGS sequence"/>
</dbReference>
<gene>
    <name evidence="2" type="ORF">GCM10017764_22600</name>
</gene>
<proteinExistence type="predicted"/>
<dbReference type="EMBL" id="BNAF01000008">
    <property type="protein sequence ID" value="GHE38915.1"/>
    <property type="molecule type" value="Genomic_DNA"/>
</dbReference>
<comment type="caution">
    <text evidence="2">The sequence shown here is derived from an EMBL/GenBank/DDBJ whole genome shotgun (WGS) entry which is preliminary data.</text>
</comment>
<protein>
    <recommendedName>
        <fullName evidence="1">Polysaccharide pyruvyl transferase domain-containing protein</fullName>
    </recommendedName>
</protein>